<dbReference type="NCBIfam" id="NF038402">
    <property type="entry name" value="TroA_like"/>
    <property type="match status" value="1"/>
</dbReference>
<dbReference type="Pfam" id="PF01497">
    <property type="entry name" value="Peripla_BP_2"/>
    <property type="match status" value="1"/>
</dbReference>
<organism evidence="4 5">
    <name type="scientific">Shewanella litorisediminis</name>
    <dbReference type="NCBI Taxonomy" id="1173586"/>
    <lineage>
        <taxon>Bacteria</taxon>
        <taxon>Pseudomonadati</taxon>
        <taxon>Pseudomonadota</taxon>
        <taxon>Gammaproteobacteria</taxon>
        <taxon>Alteromonadales</taxon>
        <taxon>Shewanellaceae</taxon>
        <taxon>Shewanella</taxon>
    </lineage>
</organism>
<dbReference type="InterPro" id="IPR002491">
    <property type="entry name" value="ABC_transptr_periplasmic_BD"/>
</dbReference>
<dbReference type="Gene3D" id="3.40.50.1980">
    <property type="entry name" value="Nitrogenase molybdenum iron protein domain"/>
    <property type="match status" value="2"/>
</dbReference>
<gene>
    <name evidence="4" type="ORF">JQC75_14805</name>
</gene>
<dbReference type="CDD" id="cd01144">
    <property type="entry name" value="BtuF"/>
    <property type="match status" value="1"/>
</dbReference>
<accession>A0ABX7G8K6</accession>
<evidence type="ECO:0000313" key="4">
    <source>
        <dbReference type="EMBL" id="QRH03694.1"/>
    </source>
</evidence>
<reference evidence="4 5" key="1">
    <citation type="journal article" date="2012" name="Antonie Van Leeuwenhoek">
        <title>Shewanella litorisediminis sp. nov., a gammaproteobacterium isolated from a tidal flat sediment.</title>
        <authorList>
            <person name="Lee M.H."/>
            <person name="Yoon J.H."/>
        </authorList>
    </citation>
    <scope>NUCLEOTIDE SEQUENCE [LARGE SCALE GENOMIC DNA]</scope>
    <source>
        <strain evidence="4 5">SMK1-12</strain>
    </source>
</reference>
<feature type="chain" id="PRO_5047073822" evidence="2">
    <location>
        <begin position="21"/>
        <end position="275"/>
    </location>
</feature>
<evidence type="ECO:0000256" key="2">
    <source>
        <dbReference type="SAM" id="SignalP"/>
    </source>
</evidence>
<dbReference type="EMBL" id="CP069213">
    <property type="protein sequence ID" value="QRH03694.1"/>
    <property type="molecule type" value="Genomic_DNA"/>
</dbReference>
<protein>
    <submittedName>
        <fullName evidence="4">Cobalamin-binding protein</fullName>
    </submittedName>
</protein>
<feature type="domain" description="Fe/B12 periplasmic-binding" evidence="3">
    <location>
        <begin position="27"/>
        <end position="274"/>
    </location>
</feature>
<dbReference type="InterPro" id="IPR054828">
    <property type="entry name" value="Vit_B12_bind_prot"/>
</dbReference>
<evidence type="ECO:0000313" key="5">
    <source>
        <dbReference type="Proteomes" id="UP000596252"/>
    </source>
</evidence>
<keyword evidence="5" id="KW-1185">Reference proteome</keyword>
<dbReference type="Proteomes" id="UP000596252">
    <property type="component" value="Chromosome"/>
</dbReference>
<keyword evidence="1 2" id="KW-0732">Signal</keyword>
<dbReference type="InterPro" id="IPR050902">
    <property type="entry name" value="ABC_Transporter_SBP"/>
</dbReference>
<dbReference type="PROSITE" id="PS50983">
    <property type="entry name" value="FE_B12_PBP"/>
    <property type="match status" value="1"/>
</dbReference>
<dbReference type="PANTHER" id="PTHR30535">
    <property type="entry name" value="VITAMIN B12-BINDING PROTEIN"/>
    <property type="match status" value="1"/>
</dbReference>
<evidence type="ECO:0000256" key="1">
    <source>
        <dbReference type="ARBA" id="ARBA00022729"/>
    </source>
</evidence>
<proteinExistence type="predicted"/>
<sequence length="275" mass="30402">MKILSYFIVLLALTPQLALAEAGRAERIIALSPHSVEMLYAIGAGDAIVATTDHADYPEAAKAIPRIGGYYGIQMEQVLALKPDLIVTWEGGNRAEDLEMLKKFGFTLFHSNPKTLEQVGQELLALGKLTGREAQAQQVADDYLARLGAIRQEYAAKPKVRLFYQLWSQPLMTVGKGSWIEQIIQTCHGENVFLDTQGDYPQVSIETVLQKTPEVILRSQDEGNINGIDWQQWPEVPAVAKGHIYALDADLLHRAGPRAIDGVEVLCQALDKARQ</sequence>
<dbReference type="SUPFAM" id="SSF53807">
    <property type="entry name" value="Helical backbone' metal receptor"/>
    <property type="match status" value="1"/>
</dbReference>
<name>A0ABX7G8K6_9GAMM</name>
<feature type="signal peptide" evidence="2">
    <location>
        <begin position="1"/>
        <end position="20"/>
    </location>
</feature>
<dbReference type="PANTHER" id="PTHR30535:SF34">
    <property type="entry name" value="MOLYBDATE-BINDING PROTEIN MOLA"/>
    <property type="match status" value="1"/>
</dbReference>
<evidence type="ECO:0000259" key="3">
    <source>
        <dbReference type="PROSITE" id="PS50983"/>
    </source>
</evidence>